<protein>
    <submittedName>
        <fullName evidence="1">Uncharacterized protein</fullName>
    </submittedName>
</protein>
<dbReference type="AlphaFoldDB" id="A0AA39Q2J0"/>
<keyword evidence="2" id="KW-1185">Reference proteome</keyword>
<dbReference type="Proteomes" id="UP001175228">
    <property type="component" value="Unassembled WGS sequence"/>
</dbReference>
<gene>
    <name evidence="1" type="ORF">EDD18DRAFT_1332949</name>
</gene>
<evidence type="ECO:0000313" key="1">
    <source>
        <dbReference type="EMBL" id="KAK0495037.1"/>
    </source>
</evidence>
<organism evidence="1 2">
    <name type="scientific">Armillaria luteobubalina</name>
    <dbReference type="NCBI Taxonomy" id="153913"/>
    <lineage>
        <taxon>Eukaryota</taxon>
        <taxon>Fungi</taxon>
        <taxon>Dikarya</taxon>
        <taxon>Basidiomycota</taxon>
        <taxon>Agaricomycotina</taxon>
        <taxon>Agaricomycetes</taxon>
        <taxon>Agaricomycetidae</taxon>
        <taxon>Agaricales</taxon>
        <taxon>Marasmiineae</taxon>
        <taxon>Physalacriaceae</taxon>
        <taxon>Armillaria</taxon>
    </lineage>
</organism>
<evidence type="ECO:0000313" key="2">
    <source>
        <dbReference type="Proteomes" id="UP001175228"/>
    </source>
</evidence>
<name>A0AA39Q2J0_9AGAR</name>
<proteinExistence type="predicted"/>
<sequence length="218" mass="24278">MLYRCRVYQISSSSESNRWIERSFSWPNILLSESVMVIGISQWRVDLWSQGDLALGQSSANGHDKGENASVGKRRIMYQNRNPKDDHCHLLSRQSTRIPINLLSYMNITGDTVVNIGCDWALFLGFDMLRSPGSSGSQPGKIIGPLGRLQLEGALQRYRRFRLAGTETKLALLRTHHTEDSESMLGLEIGRASTCSTHFTITGSSMNLGSEGNASVRK</sequence>
<dbReference type="EMBL" id="JAUEPU010000019">
    <property type="protein sequence ID" value="KAK0495037.1"/>
    <property type="molecule type" value="Genomic_DNA"/>
</dbReference>
<reference evidence="1" key="1">
    <citation type="submission" date="2023-06" db="EMBL/GenBank/DDBJ databases">
        <authorList>
            <consortium name="Lawrence Berkeley National Laboratory"/>
            <person name="Ahrendt S."/>
            <person name="Sahu N."/>
            <person name="Indic B."/>
            <person name="Wong-Bajracharya J."/>
            <person name="Merenyi Z."/>
            <person name="Ke H.-M."/>
            <person name="Monk M."/>
            <person name="Kocsube S."/>
            <person name="Drula E."/>
            <person name="Lipzen A."/>
            <person name="Balint B."/>
            <person name="Henrissat B."/>
            <person name="Andreopoulos B."/>
            <person name="Martin F.M."/>
            <person name="Harder C.B."/>
            <person name="Rigling D."/>
            <person name="Ford K.L."/>
            <person name="Foster G.D."/>
            <person name="Pangilinan J."/>
            <person name="Papanicolaou A."/>
            <person name="Barry K."/>
            <person name="LaButti K."/>
            <person name="Viragh M."/>
            <person name="Koriabine M."/>
            <person name="Yan M."/>
            <person name="Riley R."/>
            <person name="Champramary S."/>
            <person name="Plett K.L."/>
            <person name="Tsai I.J."/>
            <person name="Slot J."/>
            <person name="Sipos G."/>
            <person name="Plett J."/>
            <person name="Nagy L.G."/>
            <person name="Grigoriev I.V."/>
        </authorList>
    </citation>
    <scope>NUCLEOTIDE SEQUENCE</scope>
    <source>
        <strain evidence="1">HWK02</strain>
    </source>
</reference>
<comment type="caution">
    <text evidence="1">The sequence shown here is derived from an EMBL/GenBank/DDBJ whole genome shotgun (WGS) entry which is preliminary data.</text>
</comment>
<accession>A0AA39Q2J0</accession>